<gene>
    <name evidence="1" type="ORF">L0F81_12285</name>
</gene>
<comment type="caution">
    <text evidence="1">The sequence shown here is derived from an EMBL/GenBank/DDBJ whole genome shotgun (WGS) entry which is preliminary data.</text>
</comment>
<dbReference type="Proteomes" id="UP001299012">
    <property type="component" value="Unassembled WGS sequence"/>
</dbReference>
<keyword evidence="2" id="KW-1185">Reference proteome</keyword>
<evidence type="ECO:0000313" key="2">
    <source>
        <dbReference type="Proteomes" id="UP001299012"/>
    </source>
</evidence>
<proteinExistence type="predicted"/>
<dbReference type="EMBL" id="JAKKZF010000036">
    <property type="protein sequence ID" value="MCG0064052.1"/>
    <property type="molecule type" value="Genomic_DNA"/>
</dbReference>
<organism evidence="1 2">
    <name type="scientific">Streptomyces tricolor</name>
    <dbReference type="NCBI Taxonomy" id="68277"/>
    <lineage>
        <taxon>Bacteria</taxon>
        <taxon>Bacillati</taxon>
        <taxon>Actinomycetota</taxon>
        <taxon>Actinomycetes</taxon>
        <taxon>Kitasatosporales</taxon>
        <taxon>Streptomycetaceae</taxon>
        <taxon>Streptomyces</taxon>
        <taxon>Streptomyces violaceoruber group</taxon>
    </lineage>
</organism>
<evidence type="ECO:0000313" key="1">
    <source>
        <dbReference type="EMBL" id="MCG0064052.1"/>
    </source>
</evidence>
<reference evidence="1 2" key="1">
    <citation type="submission" date="2022-01" db="EMBL/GenBank/DDBJ databases">
        <title>Draft Genome Sequences of Seven Type Strains of the Genus Streptomyces.</title>
        <authorList>
            <person name="Aziz S."/>
            <person name="Coretto E."/>
            <person name="Chronakova A."/>
            <person name="Sproer C."/>
            <person name="Huber K."/>
            <person name="Nouioui I."/>
            <person name="Gross H."/>
        </authorList>
    </citation>
    <scope>NUCLEOTIDE SEQUENCE [LARGE SCALE GENOMIC DNA]</scope>
    <source>
        <strain evidence="1 2">DSM 41685</strain>
    </source>
</reference>
<protein>
    <submittedName>
        <fullName evidence="1">Uncharacterized protein</fullName>
    </submittedName>
</protein>
<sequence>MPSMPDQPSELVLTESRTMRAQTADRVDVLDKVKALALLPDGVHATIDIVANFFETGTDAIESVIRRHREELSENGLRVLRGAERRAFLSANLTETKAPAITVFTRRAILNVGQLLAESEVARKVRTYLLEVEEKATAQQRSEAVEAIELAEARMRVLKVAEGIVDSAWLETKARVVAARALGEEPEVDPLDVPLYVPDFLKGKGLRRREIDSVQSWFGRRAAAIYKERTGEEIGKRQAELPNGTVRETKAWTVRHRPVFEETWDRYYAAAFPTQLGLGEAS</sequence>
<dbReference type="RefSeq" id="WP_143649722.1">
    <property type="nucleotide sequence ID" value="NZ_JAKKZF010000036.1"/>
</dbReference>
<name>A0ABS9JEQ5_9ACTN</name>
<accession>A0ABS9JEQ5</accession>